<organism evidence="2">
    <name type="scientific">bioreactor metagenome</name>
    <dbReference type="NCBI Taxonomy" id="1076179"/>
    <lineage>
        <taxon>unclassified sequences</taxon>
        <taxon>metagenomes</taxon>
        <taxon>ecological metagenomes</taxon>
    </lineage>
</organism>
<accession>A0A645AC68</accession>
<gene>
    <name evidence="2" type="ORF">SDC9_95178</name>
</gene>
<dbReference type="AlphaFoldDB" id="A0A645AC68"/>
<proteinExistence type="predicted"/>
<protein>
    <submittedName>
        <fullName evidence="2">Uncharacterized protein</fullName>
    </submittedName>
</protein>
<dbReference type="EMBL" id="VSSQ01012104">
    <property type="protein sequence ID" value="MPM48453.1"/>
    <property type="molecule type" value="Genomic_DNA"/>
</dbReference>
<name>A0A645AC68_9ZZZZ</name>
<feature type="transmembrane region" description="Helical" evidence="1">
    <location>
        <begin position="6"/>
        <end position="28"/>
    </location>
</feature>
<evidence type="ECO:0000313" key="2">
    <source>
        <dbReference type="EMBL" id="MPM48453.1"/>
    </source>
</evidence>
<evidence type="ECO:0000256" key="1">
    <source>
        <dbReference type="SAM" id="Phobius"/>
    </source>
</evidence>
<comment type="caution">
    <text evidence="2">The sequence shown here is derived from an EMBL/GenBank/DDBJ whole genome shotgun (WGS) entry which is preliminary data.</text>
</comment>
<reference evidence="2" key="1">
    <citation type="submission" date="2019-08" db="EMBL/GenBank/DDBJ databases">
        <authorList>
            <person name="Kucharzyk K."/>
            <person name="Murdoch R.W."/>
            <person name="Higgins S."/>
            <person name="Loffler F."/>
        </authorList>
    </citation>
    <scope>NUCLEOTIDE SEQUENCE</scope>
</reference>
<keyword evidence="1" id="KW-0812">Transmembrane</keyword>
<keyword evidence="1" id="KW-1133">Transmembrane helix</keyword>
<keyword evidence="1" id="KW-0472">Membrane</keyword>
<feature type="transmembrane region" description="Helical" evidence="1">
    <location>
        <begin position="35"/>
        <end position="57"/>
    </location>
</feature>
<sequence length="208" mass="23946">MPLLGLIFISIGALGLIGAIVGGFTNLIFNRRHHFWSIGASLIISALFLGVGVPLTFNDIANLEPVYITSQEATRYFGKNEQLEETIPYYENAIYDFNDYDVKFVLDDSLHDKLVVESNGSEFLDIDYYQRGNDTYQIYIYQDFDSFRGFRNYFINIVEAMKDKKILVFDSGELQITVRVPATEKDTFQYYDRFGNLNTLNEKALDEN</sequence>